<evidence type="ECO:0000256" key="4">
    <source>
        <dbReference type="ARBA" id="ARBA00022723"/>
    </source>
</evidence>
<keyword evidence="4" id="KW-0479">Metal-binding</keyword>
<dbReference type="EMBL" id="BLLK01000023">
    <property type="protein sequence ID" value="GFH47738.1"/>
    <property type="molecule type" value="Genomic_DNA"/>
</dbReference>
<organism evidence="6 7">
    <name type="scientific">Chaetoceros tenuissimus</name>
    <dbReference type="NCBI Taxonomy" id="426638"/>
    <lineage>
        <taxon>Eukaryota</taxon>
        <taxon>Sar</taxon>
        <taxon>Stramenopiles</taxon>
        <taxon>Ochrophyta</taxon>
        <taxon>Bacillariophyta</taxon>
        <taxon>Coscinodiscophyceae</taxon>
        <taxon>Chaetocerotophycidae</taxon>
        <taxon>Chaetocerotales</taxon>
        <taxon>Chaetocerotaceae</taxon>
        <taxon>Chaetoceros</taxon>
    </lineage>
</organism>
<comment type="caution">
    <text evidence="6">The sequence shown here is derived from an EMBL/GenBank/DDBJ whole genome shotgun (WGS) entry which is preliminary data.</text>
</comment>
<dbReference type="GO" id="GO:0046872">
    <property type="term" value="F:metal ion binding"/>
    <property type="evidence" value="ECO:0007669"/>
    <property type="project" value="UniProtKB-KW"/>
</dbReference>
<dbReference type="InterPro" id="IPR040409">
    <property type="entry name" value="PCS-like"/>
</dbReference>
<dbReference type="PANTHER" id="PTHR33447:SF20">
    <property type="entry name" value="GLUTATHIONE GAMMA-GLUTAMYLCYSTEINYLTRANSFERASE"/>
    <property type="match status" value="1"/>
</dbReference>
<dbReference type="AlphaFoldDB" id="A0AAD3CKT4"/>
<dbReference type="InterPro" id="IPR007719">
    <property type="entry name" value="PCS_N"/>
</dbReference>
<evidence type="ECO:0000256" key="2">
    <source>
        <dbReference type="ARBA" id="ARBA00022539"/>
    </source>
</evidence>
<dbReference type="SUPFAM" id="SSF54001">
    <property type="entry name" value="Cysteine proteinases"/>
    <property type="match status" value="1"/>
</dbReference>
<accession>A0AAD3CKT4</accession>
<evidence type="ECO:0000256" key="3">
    <source>
        <dbReference type="ARBA" id="ARBA00022679"/>
    </source>
</evidence>
<dbReference type="InterPro" id="IPR038765">
    <property type="entry name" value="Papain-like_cys_pep_sf"/>
</dbReference>
<feature type="domain" description="Peptidase C83" evidence="5">
    <location>
        <begin position="17"/>
        <end position="280"/>
    </location>
</feature>
<evidence type="ECO:0000256" key="1">
    <source>
        <dbReference type="ARBA" id="ARBA00012468"/>
    </source>
</evidence>
<reference evidence="6 7" key="1">
    <citation type="journal article" date="2021" name="Sci. Rep.">
        <title>The genome of the diatom Chaetoceros tenuissimus carries an ancient integrated fragment of an extant virus.</title>
        <authorList>
            <person name="Hongo Y."/>
            <person name="Kimura K."/>
            <person name="Takaki Y."/>
            <person name="Yoshida Y."/>
            <person name="Baba S."/>
            <person name="Kobayashi G."/>
            <person name="Nagasaki K."/>
            <person name="Hano T."/>
            <person name="Tomaru Y."/>
        </authorList>
    </citation>
    <scope>NUCLEOTIDE SEQUENCE [LARGE SCALE GENOMIC DNA]</scope>
    <source>
        <strain evidence="6 7">NIES-3715</strain>
    </source>
</reference>
<evidence type="ECO:0000313" key="6">
    <source>
        <dbReference type="EMBL" id="GFH47738.1"/>
    </source>
</evidence>
<dbReference type="Pfam" id="PF05023">
    <property type="entry name" value="Phytochelatin"/>
    <property type="match status" value="1"/>
</dbReference>
<dbReference type="InterPro" id="IPR038156">
    <property type="entry name" value="PCS_N_sf"/>
</dbReference>
<dbReference type="Proteomes" id="UP001054902">
    <property type="component" value="Unassembled WGS sequence"/>
</dbReference>
<dbReference type="GO" id="GO:0046938">
    <property type="term" value="P:phytochelatin biosynthetic process"/>
    <property type="evidence" value="ECO:0007669"/>
    <property type="project" value="InterPro"/>
</dbReference>
<dbReference type="PROSITE" id="PS51443">
    <property type="entry name" value="PCS"/>
    <property type="match status" value="1"/>
</dbReference>
<evidence type="ECO:0000259" key="5">
    <source>
        <dbReference type="PROSITE" id="PS51443"/>
    </source>
</evidence>
<dbReference type="GO" id="GO:0016756">
    <property type="term" value="F:glutathione gamma-glutamylcysteinyltransferase activity"/>
    <property type="evidence" value="ECO:0007669"/>
    <property type="project" value="UniProtKB-EC"/>
</dbReference>
<proteinExistence type="predicted"/>
<gene>
    <name evidence="6" type="ORF">CTEN210_04213</name>
</gene>
<keyword evidence="3" id="KW-0808">Transferase</keyword>
<sequence length="312" mass="34369">MNDFFFNKDSEGAESPLLSFSLGSSSSRVRPIVYLNGPDAYGFLKSTRPGVTSMSAYSNDFFLISSGFDVQLNQAYCGVAAAASILNSLRFLNSTDSSSAVDIPMDPIYNPYPYATQEDIFNVCTQQTVISHTGGGPGIDGLLTPPYGLSLSQITALLNCHLQSTKDSSWTATAHYVDSASWSMIGIAKMRFHLKHALKDPNSRVLLNYDRWKIGQTGSGHWAPVGSYSHTLDAFLLMEVAKYKYPSVWVPSERLFDGMSTTDDCGEWNFPAAQDTLSREERLSTSPREYETTISKLCCKSEPRGYIIISKS</sequence>
<evidence type="ECO:0000313" key="7">
    <source>
        <dbReference type="Proteomes" id="UP001054902"/>
    </source>
</evidence>
<dbReference type="PANTHER" id="PTHR33447">
    <property type="entry name" value="GLUTATHIONE GAMMA-GLUTAMYLCYSTEINYLTRANSFERASE"/>
    <property type="match status" value="1"/>
</dbReference>
<name>A0AAD3CKT4_9STRA</name>
<dbReference type="EC" id="2.3.2.15" evidence="1"/>
<protein>
    <recommendedName>
        <fullName evidence="1">glutathione gamma-glutamylcysteinyltransferase</fullName>
        <ecNumber evidence="1">2.3.2.15</ecNumber>
    </recommendedName>
</protein>
<dbReference type="Gene3D" id="3.90.70.30">
    <property type="entry name" value="Phytochelatin synthase, N-terminal domain"/>
    <property type="match status" value="1"/>
</dbReference>
<keyword evidence="7" id="KW-1185">Reference proteome</keyword>
<keyword evidence="2" id="KW-0104">Cadmium</keyword>
<dbReference type="GO" id="GO:0010038">
    <property type="term" value="P:response to metal ion"/>
    <property type="evidence" value="ECO:0007669"/>
    <property type="project" value="InterPro"/>
</dbReference>